<proteinExistence type="predicted"/>
<accession>A0ABQ6ML18</accession>
<dbReference type="EMBL" id="BRYB01000330">
    <property type="protein sequence ID" value="GMI27810.1"/>
    <property type="molecule type" value="Genomic_DNA"/>
</dbReference>
<keyword evidence="2" id="KW-1185">Reference proteome</keyword>
<gene>
    <name evidence="1" type="ORF">TeGR_g3428</name>
</gene>
<feature type="non-terminal residue" evidence="1">
    <location>
        <position position="1"/>
    </location>
</feature>
<evidence type="ECO:0000313" key="1">
    <source>
        <dbReference type="EMBL" id="GMI27810.1"/>
    </source>
</evidence>
<organism evidence="1 2">
    <name type="scientific">Tetraparma gracilis</name>
    <dbReference type="NCBI Taxonomy" id="2962635"/>
    <lineage>
        <taxon>Eukaryota</taxon>
        <taxon>Sar</taxon>
        <taxon>Stramenopiles</taxon>
        <taxon>Ochrophyta</taxon>
        <taxon>Bolidophyceae</taxon>
        <taxon>Parmales</taxon>
        <taxon>Triparmaceae</taxon>
        <taxon>Tetraparma</taxon>
    </lineage>
</organism>
<reference evidence="1 2" key="1">
    <citation type="journal article" date="2023" name="Commun. Biol.">
        <title>Genome analysis of Parmales, the sister group of diatoms, reveals the evolutionary specialization of diatoms from phago-mixotrophs to photoautotrophs.</title>
        <authorList>
            <person name="Ban H."/>
            <person name="Sato S."/>
            <person name="Yoshikawa S."/>
            <person name="Yamada K."/>
            <person name="Nakamura Y."/>
            <person name="Ichinomiya M."/>
            <person name="Sato N."/>
            <person name="Blanc-Mathieu R."/>
            <person name="Endo H."/>
            <person name="Kuwata A."/>
            <person name="Ogata H."/>
        </authorList>
    </citation>
    <scope>NUCLEOTIDE SEQUENCE [LARGE SCALE GENOMIC DNA]</scope>
</reference>
<evidence type="ECO:0000313" key="2">
    <source>
        <dbReference type="Proteomes" id="UP001165060"/>
    </source>
</evidence>
<protein>
    <submittedName>
        <fullName evidence="1">Uncharacterized protein</fullName>
    </submittedName>
</protein>
<sequence length="255" mass="28768">YVVGIPAMCHALLYTNRAKINRPLHIRNEDESIKYMHFLFEHYQPQCWWMETVEMARRITMTGGLVLILRGSAEQIILAVIVSVASVRIVARNKPFLVVEEKGFKLDNNHLAEAMQWQLVATLVCCLLLRFLEVSGKTEMSVLHENTLDVALVCVQFGALLFMLGRLVQGLLKRSGWCAGGGGGGGDVVVPVLDAAGDGEGETETLLREQVKEGELRLRQRDQLLRERDNELLQRDTALQERDARIRELEMSKDV</sequence>
<name>A0ABQ6ML18_9STRA</name>
<comment type="caution">
    <text evidence="1">The sequence shown here is derived from an EMBL/GenBank/DDBJ whole genome shotgun (WGS) entry which is preliminary data.</text>
</comment>
<dbReference type="Proteomes" id="UP001165060">
    <property type="component" value="Unassembled WGS sequence"/>
</dbReference>